<dbReference type="SUPFAM" id="SSF51735">
    <property type="entry name" value="NAD(P)-binding Rossmann-fold domains"/>
    <property type="match status" value="1"/>
</dbReference>
<dbReference type="InterPro" id="IPR000304">
    <property type="entry name" value="Pyrroline-COOH_reductase"/>
</dbReference>
<dbReference type="Pfam" id="PF14748">
    <property type="entry name" value="P5CR_dimer"/>
    <property type="match status" value="1"/>
</dbReference>
<keyword evidence="3 4" id="KW-0560">Oxidoreductase</keyword>
<keyword evidence="4" id="KW-0641">Proline biosynthesis</keyword>
<dbReference type="GO" id="GO:0004735">
    <property type="term" value="F:pyrroline-5-carboxylate reductase activity"/>
    <property type="evidence" value="ECO:0007669"/>
    <property type="project" value="UniProtKB-UniRule"/>
</dbReference>
<dbReference type="PIRSF" id="PIRSF000193">
    <property type="entry name" value="Pyrrol-5-carb_rd"/>
    <property type="match status" value="1"/>
</dbReference>
<dbReference type="InterPro" id="IPR028939">
    <property type="entry name" value="P5C_Rdtase_cat_N"/>
</dbReference>
<dbReference type="PANTHER" id="PTHR11645">
    <property type="entry name" value="PYRROLINE-5-CARBOXYLATE REDUCTASE"/>
    <property type="match status" value="1"/>
</dbReference>
<evidence type="ECO:0000256" key="4">
    <source>
        <dbReference type="HAMAP-Rule" id="MF_01925"/>
    </source>
</evidence>
<dbReference type="GO" id="GO:0055129">
    <property type="term" value="P:L-proline biosynthetic process"/>
    <property type="evidence" value="ECO:0007669"/>
    <property type="project" value="UniProtKB-UniRule"/>
</dbReference>
<gene>
    <name evidence="4" type="primary">proC</name>
    <name evidence="9" type="ORF">FHS77_001036</name>
</gene>
<comment type="subcellular location">
    <subcellularLocation>
        <location evidence="4">Cytoplasm</location>
    </subcellularLocation>
</comment>
<keyword evidence="10" id="KW-1185">Reference proteome</keyword>
<feature type="domain" description="Pyrroline-5-carboxylate reductase dimerisation" evidence="8">
    <location>
        <begin position="163"/>
        <end position="267"/>
    </location>
</feature>
<evidence type="ECO:0000313" key="9">
    <source>
        <dbReference type="EMBL" id="MBB6260502.1"/>
    </source>
</evidence>
<dbReference type="SUPFAM" id="SSF48179">
    <property type="entry name" value="6-phosphogluconate dehydrogenase C-terminal domain-like"/>
    <property type="match status" value="1"/>
</dbReference>
<dbReference type="FunFam" id="1.10.3730.10:FF:000001">
    <property type="entry name" value="Pyrroline-5-carboxylate reductase"/>
    <property type="match status" value="1"/>
</dbReference>
<dbReference type="AlphaFoldDB" id="A0A841LVC9"/>
<name>A0A841LVC9_9HYPH</name>
<comment type="catalytic activity">
    <reaction evidence="4">
        <text>L-proline + NAD(+) = (S)-1-pyrroline-5-carboxylate + NADH + 2 H(+)</text>
        <dbReference type="Rhea" id="RHEA:14105"/>
        <dbReference type="ChEBI" id="CHEBI:15378"/>
        <dbReference type="ChEBI" id="CHEBI:17388"/>
        <dbReference type="ChEBI" id="CHEBI:57540"/>
        <dbReference type="ChEBI" id="CHEBI:57945"/>
        <dbReference type="ChEBI" id="CHEBI:60039"/>
        <dbReference type="EC" id="1.5.1.2"/>
    </reaction>
</comment>
<sequence>MNLKVVLVGCGNMGFAMLKGWVNQGALQPEDIYVVEPTEILRQKAQSLGVHALQSADNLPQGFDPAFIILAVKPQVMADVLPAYQQFSPKAAFLSVAAGIPVAQFETILGTETAVIRCMPNTPAAIGQGMLVTYANKNVSAAQAEFVKTLLSTSGAVASVDDEAQMDAVTAVSGSGPAYVFYFIEALTEAGVKSGLPRETASLLAMQTIAGAGALAAQSNEDPAELRRQVTSPNGTTAAALDVLMAGDMQDIINKAVDAARLRSEELGRG</sequence>
<evidence type="ECO:0000256" key="5">
    <source>
        <dbReference type="NCBIfam" id="TIGR00112"/>
    </source>
</evidence>
<dbReference type="Gene3D" id="3.40.50.720">
    <property type="entry name" value="NAD(P)-binding Rossmann-like Domain"/>
    <property type="match status" value="1"/>
</dbReference>
<evidence type="ECO:0000256" key="1">
    <source>
        <dbReference type="ARBA" id="ARBA00005525"/>
    </source>
</evidence>
<dbReference type="PANTHER" id="PTHR11645:SF0">
    <property type="entry name" value="PYRROLINE-5-CARBOXYLATE REDUCTASE 3"/>
    <property type="match status" value="1"/>
</dbReference>
<dbReference type="UniPathway" id="UPA00098">
    <property type="reaction ID" value="UER00361"/>
</dbReference>
<comment type="catalytic activity">
    <reaction evidence="4">
        <text>L-proline + NADP(+) = (S)-1-pyrroline-5-carboxylate + NADPH + 2 H(+)</text>
        <dbReference type="Rhea" id="RHEA:14109"/>
        <dbReference type="ChEBI" id="CHEBI:15378"/>
        <dbReference type="ChEBI" id="CHEBI:17388"/>
        <dbReference type="ChEBI" id="CHEBI:57783"/>
        <dbReference type="ChEBI" id="CHEBI:58349"/>
        <dbReference type="ChEBI" id="CHEBI:60039"/>
        <dbReference type="EC" id="1.5.1.2"/>
    </reaction>
</comment>
<dbReference type="RefSeq" id="WP_184220953.1">
    <property type="nucleotide sequence ID" value="NZ_JACIIU010000003.1"/>
</dbReference>
<evidence type="ECO:0000256" key="6">
    <source>
        <dbReference type="PIRSR" id="PIRSR000193-1"/>
    </source>
</evidence>
<evidence type="ECO:0000256" key="3">
    <source>
        <dbReference type="ARBA" id="ARBA00023002"/>
    </source>
</evidence>
<protein>
    <recommendedName>
        <fullName evidence="4 5">Pyrroline-5-carboxylate reductase</fullName>
        <shortName evidence="4">P5C reductase</shortName>
        <shortName evidence="4">P5CR</shortName>
        <ecNumber evidence="4 5">1.5.1.2</ecNumber>
    </recommendedName>
    <alternativeName>
        <fullName evidence="4">PCA reductase</fullName>
    </alternativeName>
</protein>
<dbReference type="NCBIfam" id="TIGR00112">
    <property type="entry name" value="proC"/>
    <property type="match status" value="1"/>
</dbReference>
<reference evidence="9 10" key="1">
    <citation type="submission" date="2020-08" db="EMBL/GenBank/DDBJ databases">
        <title>Genomic Encyclopedia of Type Strains, Phase IV (KMG-IV): sequencing the most valuable type-strain genomes for metagenomic binning, comparative biology and taxonomic classification.</title>
        <authorList>
            <person name="Goeker M."/>
        </authorList>
    </citation>
    <scope>NUCLEOTIDE SEQUENCE [LARGE SCALE GENOMIC DNA]</scope>
    <source>
        <strain evidence="9 10">DSM 22336</strain>
    </source>
</reference>
<evidence type="ECO:0000259" key="7">
    <source>
        <dbReference type="Pfam" id="PF03807"/>
    </source>
</evidence>
<dbReference type="Pfam" id="PF03807">
    <property type="entry name" value="F420_oxidored"/>
    <property type="match status" value="1"/>
</dbReference>
<comment type="function">
    <text evidence="4">Catalyzes the reduction of 1-pyrroline-5-carboxylate (PCA) to L-proline.</text>
</comment>
<evidence type="ECO:0000313" key="10">
    <source>
        <dbReference type="Proteomes" id="UP000555393"/>
    </source>
</evidence>
<dbReference type="GO" id="GO:0005737">
    <property type="term" value="C:cytoplasm"/>
    <property type="evidence" value="ECO:0007669"/>
    <property type="project" value="UniProtKB-SubCell"/>
</dbReference>
<keyword evidence="2 4" id="KW-0521">NADP</keyword>
<keyword evidence="4" id="KW-0028">Amino-acid biosynthesis</keyword>
<feature type="binding site" evidence="6">
    <location>
        <begin position="71"/>
        <end position="74"/>
    </location>
    <ligand>
        <name>NADP(+)</name>
        <dbReference type="ChEBI" id="CHEBI:58349"/>
    </ligand>
</feature>
<dbReference type="EC" id="1.5.1.2" evidence="4 5"/>
<feature type="domain" description="Pyrroline-5-carboxylate reductase catalytic N-terminal" evidence="7">
    <location>
        <begin position="4"/>
        <end position="99"/>
    </location>
</feature>
<evidence type="ECO:0000259" key="8">
    <source>
        <dbReference type="Pfam" id="PF14748"/>
    </source>
</evidence>
<comment type="similarity">
    <text evidence="1 4">Belongs to the pyrroline-5-carboxylate reductase family.</text>
</comment>
<dbReference type="HAMAP" id="MF_01925">
    <property type="entry name" value="P5C_reductase"/>
    <property type="match status" value="1"/>
</dbReference>
<accession>A0A841LVC9</accession>
<dbReference type="Proteomes" id="UP000555393">
    <property type="component" value="Unassembled WGS sequence"/>
</dbReference>
<dbReference type="InterPro" id="IPR036291">
    <property type="entry name" value="NAD(P)-bd_dom_sf"/>
</dbReference>
<organism evidence="9 10">
    <name type="scientific">Paenochrobactrum gallinarii</name>
    <dbReference type="NCBI Taxonomy" id="643673"/>
    <lineage>
        <taxon>Bacteria</taxon>
        <taxon>Pseudomonadati</taxon>
        <taxon>Pseudomonadota</taxon>
        <taxon>Alphaproteobacteria</taxon>
        <taxon>Hyphomicrobiales</taxon>
        <taxon>Brucellaceae</taxon>
        <taxon>Paenochrobactrum</taxon>
    </lineage>
</organism>
<keyword evidence="4" id="KW-0963">Cytoplasm</keyword>
<dbReference type="InterPro" id="IPR008927">
    <property type="entry name" value="6-PGluconate_DH-like_C_sf"/>
</dbReference>
<comment type="pathway">
    <text evidence="4">Amino-acid biosynthesis; L-proline biosynthesis; L-proline from L-glutamate 5-semialdehyde: step 1/1.</text>
</comment>
<comment type="caution">
    <text evidence="9">The sequence shown here is derived from an EMBL/GenBank/DDBJ whole genome shotgun (WGS) entry which is preliminary data.</text>
</comment>
<evidence type="ECO:0000256" key="2">
    <source>
        <dbReference type="ARBA" id="ARBA00022857"/>
    </source>
</evidence>
<dbReference type="InterPro" id="IPR029036">
    <property type="entry name" value="P5CR_dimer"/>
</dbReference>
<dbReference type="Gene3D" id="1.10.3730.10">
    <property type="entry name" value="ProC C-terminal domain-like"/>
    <property type="match status" value="1"/>
</dbReference>
<proteinExistence type="inferred from homology"/>
<dbReference type="EMBL" id="JACIIU010000003">
    <property type="protein sequence ID" value="MBB6260502.1"/>
    <property type="molecule type" value="Genomic_DNA"/>
</dbReference>